<dbReference type="EMBL" id="CP024199">
    <property type="protein sequence ID" value="AUG53532.1"/>
    <property type="molecule type" value="Genomic_DNA"/>
</dbReference>
<evidence type="ECO:0000256" key="5">
    <source>
        <dbReference type="ARBA" id="ARBA00023121"/>
    </source>
</evidence>
<comment type="function">
    <text evidence="6">Membrane-associated protein that warps the membrane surface to access and bind aromatic isoprenes with high specificity, including ubiquinone (CoQ) isoprene intermediates and presents them directly to COQ7, therefore facilitating the COQ7-mediated hydroxylase step. Participates in the biosynthesis of coenzyme Q, also named ubiquinone, an essential lipid-soluble electron transporter for aerobic cellular respiration.</text>
</comment>
<evidence type="ECO:0000256" key="2">
    <source>
        <dbReference type="ARBA" id="ARBA00010766"/>
    </source>
</evidence>
<dbReference type="Gene3D" id="1.10.357.10">
    <property type="entry name" value="Tetracycline Repressor, domain 2"/>
    <property type="match status" value="1"/>
</dbReference>
<dbReference type="RefSeq" id="WP_101285101.1">
    <property type="nucleotide sequence ID" value="NZ_CP024199.1"/>
</dbReference>
<evidence type="ECO:0000256" key="1">
    <source>
        <dbReference type="ARBA" id="ARBA00004749"/>
    </source>
</evidence>
<sequence length="233" mass="25751">MSVEESFARIAKQRDELVRAALEHVAFDGWSKTTLRTAADDLGWPEMEVDRLFPGGSGQVIEHYVALTDRDMMDCLAAMDIKSMKIRERIGAAIRVRLDLAEAHKDAVRAAVAHLSLPQNLPKSLRMTAKTVDLMWQAAGDTSTDHNWYTKRGLLAGVYGSTLMYWLDDTSDGHQATWEFMDRRIGNVMMIPKVKSSLGKAGKVAGTGFRVGKKIASCIPTPGRIARQFGGAR</sequence>
<evidence type="ECO:0000256" key="6">
    <source>
        <dbReference type="ARBA" id="ARBA00058104"/>
    </source>
</evidence>
<comment type="pathway">
    <text evidence="1">Cofactor biosynthesis; ubiquinone biosynthesis.</text>
</comment>
<dbReference type="PANTHER" id="PTHR21427:SF19">
    <property type="entry name" value="UBIQUINONE BIOSYNTHESIS PROTEIN COQ9, MITOCHONDRIAL"/>
    <property type="match status" value="1"/>
</dbReference>
<dbReference type="Proteomes" id="UP000233458">
    <property type="component" value="Chromosome"/>
</dbReference>
<accession>A0ABN5FFN4</accession>
<dbReference type="NCBIfam" id="TIGR02396">
    <property type="entry name" value="diverge_rpsU"/>
    <property type="match status" value="1"/>
</dbReference>
<comment type="similarity">
    <text evidence="2">Belongs to the COQ9 family.</text>
</comment>
<evidence type="ECO:0000259" key="7">
    <source>
        <dbReference type="Pfam" id="PF08511"/>
    </source>
</evidence>
<evidence type="ECO:0000256" key="4">
    <source>
        <dbReference type="ARBA" id="ARBA00022946"/>
    </source>
</evidence>
<evidence type="ECO:0000313" key="9">
    <source>
        <dbReference type="Proteomes" id="UP000233458"/>
    </source>
</evidence>
<dbReference type="Pfam" id="PF08511">
    <property type="entry name" value="COQ9"/>
    <property type="match status" value="1"/>
</dbReference>
<reference evidence="8 9" key="1">
    <citation type="submission" date="2017-10" db="EMBL/GenBank/DDBJ databases">
        <title>Biodiversity and function of Thalassospira species in the particle-attached aromatic-hydrocarbon-degrading consortia from the surface seawater of the China South Sea.</title>
        <authorList>
            <person name="Dong C."/>
            <person name="Liu R."/>
            <person name="Shao Z."/>
        </authorList>
    </citation>
    <scope>NUCLEOTIDE SEQUENCE [LARGE SCALE GENOMIC DNA]</scope>
    <source>
        <strain evidence="8 9">CSC3H3</strain>
    </source>
</reference>
<feature type="domain" description="COQ9 C-terminal" evidence="7">
    <location>
        <begin position="122"/>
        <end position="190"/>
    </location>
</feature>
<gene>
    <name evidence="8" type="ORF">CSC3H3_13025</name>
</gene>
<name>A0ABN5FFN4_9PROT</name>
<keyword evidence="9" id="KW-1185">Reference proteome</keyword>
<keyword evidence="5" id="KW-0446">Lipid-binding</keyword>
<evidence type="ECO:0000256" key="3">
    <source>
        <dbReference type="ARBA" id="ARBA00022688"/>
    </source>
</evidence>
<proteinExistence type="inferred from homology"/>
<dbReference type="PANTHER" id="PTHR21427">
    <property type="entry name" value="UBIQUINONE BIOSYNTHESIS PROTEIN COQ9, MITOCHONDRIAL"/>
    <property type="match status" value="1"/>
</dbReference>
<evidence type="ECO:0000313" key="8">
    <source>
        <dbReference type="EMBL" id="AUG53532.1"/>
    </source>
</evidence>
<dbReference type="InterPro" id="IPR013718">
    <property type="entry name" value="COQ9_C"/>
</dbReference>
<organism evidence="8 9">
    <name type="scientific">Thalassospira marina</name>
    <dbReference type="NCBI Taxonomy" id="2048283"/>
    <lineage>
        <taxon>Bacteria</taxon>
        <taxon>Pseudomonadati</taxon>
        <taxon>Pseudomonadota</taxon>
        <taxon>Alphaproteobacteria</taxon>
        <taxon>Rhodospirillales</taxon>
        <taxon>Thalassospiraceae</taxon>
        <taxon>Thalassospira</taxon>
    </lineage>
</organism>
<keyword evidence="4" id="KW-0809">Transit peptide</keyword>
<dbReference type="InterPro" id="IPR012762">
    <property type="entry name" value="Ubiq_biosynth_COQ9"/>
</dbReference>
<protein>
    <submittedName>
        <fullName evidence="8">COQ9 family protein</fullName>
    </submittedName>
</protein>
<keyword evidence="3" id="KW-0831">Ubiquinone biosynthesis</keyword>